<dbReference type="GO" id="GO:0000162">
    <property type="term" value="P:L-tryptophan biosynthetic process"/>
    <property type="evidence" value="ECO:0007669"/>
    <property type="project" value="TreeGrafter"/>
</dbReference>
<keyword evidence="8 9" id="KW-0413">Isomerase</keyword>
<keyword evidence="5 9" id="KW-0963">Cytoplasm</keyword>
<dbReference type="InterPro" id="IPR006063">
    <property type="entry name" value="HisA_bact_arch"/>
</dbReference>
<dbReference type="GO" id="GO:0000105">
    <property type="term" value="P:L-histidine biosynthetic process"/>
    <property type="evidence" value="ECO:0007669"/>
    <property type="project" value="UniProtKB-UniRule"/>
</dbReference>
<dbReference type="FunFam" id="3.20.20.70:FF:000009">
    <property type="entry name" value="1-(5-phosphoribosyl)-5-[(5-phosphoribosylamino)methylideneamino] imidazole-4-carboxamide isomerase"/>
    <property type="match status" value="1"/>
</dbReference>
<dbReference type="PANTHER" id="PTHR43090:SF2">
    <property type="entry name" value="1-(5-PHOSPHORIBOSYL)-5-[(5-PHOSPHORIBOSYLAMINO)METHYLIDENEAMINO] IMIDAZOLE-4-CARBOXAMIDE ISOMERASE"/>
    <property type="match status" value="1"/>
</dbReference>
<sequence length="244" mass="26631">MIIIPALDLINGQVVRLQQGDYGKQTTFTVSPVEQFQRYIAGGASYLHLVDLDGAKDPLKRQLTTIEQLVKSVNVPIQVGGGIRTEQDVENLLKIGVTRVVIGSTAIQSPELVKTWFKRFGADRLVLALDVRIEHGEKRIAISGWQETSHKTLESVIDDFLTVGLEHVLCTDISKDGMLSGSNVELYQEIAAAYPSIQFQASGGIGGLSDIKALEPTNVFGVIVGRALLDNQFSVQEAIECLQK</sequence>
<dbReference type="GO" id="GO:0003949">
    <property type="term" value="F:1-(5-phosphoribosyl)-5-[(5-phosphoribosylamino)methylideneamino]imidazole-4-carboxamide isomerase activity"/>
    <property type="evidence" value="ECO:0007669"/>
    <property type="project" value="UniProtKB-UniRule"/>
</dbReference>
<keyword evidence="6 9" id="KW-0028">Amino-acid biosynthesis</keyword>
<dbReference type="Gene3D" id="3.20.20.70">
    <property type="entry name" value="Aldolase class I"/>
    <property type="match status" value="1"/>
</dbReference>
<evidence type="ECO:0000313" key="12">
    <source>
        <dbReference type="EMBL" id="MBS7825321.1"/>
    </source>
</evidence>
<dbReference type="EC" id="5.3.1.16" evidence="9 11"/>
<dbReference type="InterPro" id="IPR023016">
    <property type="entry name" value="HisA/PriA"/>
</dbReference>
<proteinExistence type="inferred from homology"/>
<evidence type="ECO:0000256" key="11">
    <source>
        <dbReference type="RuleBase" id="RU003658"/>
    </source>
</evidence>
<evidence type="ECO:0000256" key="7">
    <source>
        <dbReference type="ARBA" id="ARBA00023102"/>
    </source>
</evidence>
<reference evidence="12" key="1">
    <citation type="submission" date="2021-03" db="EMBL/GenBank/DDBJ databases">
        <title>Identification and antibiotic profiling of Wohlfahrtiimonas chitiniclastica, an underestimated human pathogen.</title>
        <authorList>
            <person name="Kopf A."/>
            <person name="Bunk B."/>
            <person name="Coldewey S."/>
            <person name="Gunzer F."/>
            <person name="Riedel T."/>
            <person name="Schroettner P."/>
        </authorList>
    </citation>
    <scope>NUCLEOTIDE SEQUENCE</scope>
    <source>
        <strain evidence="12">DSM 100917</strain>
    </source>
</reference>
<evidence type="ECO:0000256" key="6">
    <source>
        <dbReference type="ARBA" id="ARBA00022605"/>
    </source>
</evidence>
<dbReference type="Pfam" id="PF00977">
    <property type="entry name" value="His_biosynth"/>
    <property type="match status" value="1"/>
</dbReference>
<evidence type="ECO:0000256" key="4">
    <source>
        <dbReference type="ARBA" id="ARBA00009667"/>
    </source>
</evidence>
<evidence type="ECO:0000256" key="3">
    <source>
        <dbReference type="ARBA" id="ARBA00005133"/>
    </source>
</evidence>
<accession>A0AB35C1N4</accession>
<dbReference type="CDD" id="cd04732">
    <property type="entry name" value="HisA"/>
    <property type="match status" value="1"/>
</dbReference>
<evidence type="ECO:0000256" key="9">
    <source>
        <dbReference type="HAMAP-Rule" id="MF_01014"/>
    </source>
</evidence>
<dbReference type="InterPro" id="IPR044524">
    <property type="entry name" value="Isoase_HisA-like"/>
</dbReference>
<feature type="active site" description="Proton acceptor" evidence="9">
    <location>
        <position position="8"/>
    </location>
</feature>
<comment type="catalytic activity">
    <reaction evidence="1 9 11">
        <text>1-(5-phospho-beta-D-ribosyl)-5-[(5-phospho-beta-D-ribosylamino)methylideneamino]imidazole-4-carboxamide = 5-[(5-phospho-1-deoxy-D-ribulos-1-ylimino)methylamino]-1-(5-phospho-beta-D-ribosyl)imidazole-4-carboxamide</text>
        <dbReference type="Rhea" id="RHEA:15469"/>
        <dbReference type="ChEBI" id="CHEBI:58435"/>
        <dbReference type="ChEBI" id="CHEBI:58525"/>
        <dbReference type="EC" id="5.3.1.16"/>
    </reaction>
</comment>
<comment type="similarity">
    <text evidence="4 9 10">Belongs to the HisA/HisF family.</text>
</comment>
<dbReference type="GO" id="GO:0005737">
    <property type="term" value="C:cytoplasm"/>
    <property type="evidence" value="ECO:0007669"/>
    <property type="project" value="UniProtKB-SubCell"/>
</dbReference>
<dbReference type="InterPro" id="IPR013785">
    <property type="entry name" value="Aldolase_TIM"/>
</dbReference>
<organism evidence="12 13">
    <name type="scientific">Wohlfahrtiimonas chitiniclastica</name>
    <dbReference type="NCBI Taxonomy" id="400946"/>
    <lineage>
        <taxon>Bacteria</taxon>
        <taxon>Pseudomonadati</taxon>
        <taxon>Pseudomonadota</taxon>
        <taxon>Gammaproteobacteria</taxon>
        <taxon>Cardiobacteriales</taxon>
        <taxon>Ignatzschineriaceae</taxon>
        <taxon>Wohlfahrtiimonas</taxon>
    </lineage>
</organism>
<evidence type="ECO:0000313" key="13">
    <source>
        <dbReference type="Proteomes" id="UP000680020"/>
    </source>
</evidence>
<evidence type="ECO:0000256" key="10">
    <source>
        <dbReference type="RuleBase" id="RU003657"/>
    </source>
</evidence>
<name>A0AB35C1N4_9GAMM</name>
<dbReference type="Proteomes" id="UP000680020">
    <property type="component" value="Unassembled WGS sequence"/>
</dbReference>
<evidence type="ECO:0000256" key="5">
    <source>
        <dbReference type="ARBA" id="ARBA00022490"/>
    </source>
</evidence>
<dbReference type="AlphaFoldDB" id="A0AB35C1N4"/>
<feature type="active site" description="Proton donor" evidence="9">
    <location>
        <position position="130"/>
    </location>
</feature>
<dbReference type="PANTHER" id="PTHR43090">
    <property type="entry name" value="1-(5-PHOSPHORIBOSYL)-5-[(5-PHOSPHORIBOSYLAMINO)METHYLIDENEAMINO] IMIDAZOLE-4-CARBOXAMIDE ISOMERASE"/>
    <property type="match status" value="1"/>
</dbReference>
<keyword evidence="7 9" id="KW-0368">Histidine biosynthesis</keyword>
<evidence type="ECO:0000256" key="1">
    <source>
        <dbReference type="ARBA" id="ARBA00000901"/>
    </source>
</evidence>
<evidence type="ECO:0000256" key="2">
    <source>
        <dbReference type="ARBA" id="ARBA00004496"/>
    </source>
</evidence>
<protein>
    <recommendedName>
        <fullName evidence="9 11">1-(5-phosphoribosyl)-5-[(5-phosphoribosylamino)methylideneamino] imidazole-4-carboxamide isomerase</fullName>
        <ecNumber evidence="9 11">5.3.1.16</ecNumber>
    </recommendedName>
    <alternativeName>
        <fullName evidence="9">Phosphoribosylformimino-5-aminoimidazole carboxamide ribotide isomerase</fullName>
    </alternativeName>
</protein>
<dbReference type="NCBIfam" id="TIGR00007">
    <property type="entry name" value="1-(5-phosphoribosyl)-5-[(5-phosphoribosylamino)methylideneamino]imidazole-4-carboxamide isomerase"/>
    <property type="match status" value="1"/>
</dbReference>
<evidence type="ECO:0000256" key="8">
    <source>
        <dbReference type="ARBA" id="ARBA00023235"/>
    </source>
</evidence>
<dbReference type="InterPro" id="IPR006062">
    <property type="entry name" value="His_biosynth"/>
</dbReference>
<comment type="subcellular location">
    <subcellularLocation>
        <location evidence="2 9 11">Cytoplasm</location>
    </subcellularLocation>
</comment>
<dbReference type="RefSeq" id="WP_213403138.1">
    <property type="nucleotide sequence ID" value="NZ_JAGIBT010000012.1"/>
</dbReference>
<dbReference type="SUPFAM" id="SSF51366">
    <property type="entry name" value="Ribulose-phoshate binding barrel"/>
    <property type="match status" value="1"/>
</dbReference>
<comment type="caution">
    <text evidence="12">The sequence shown here is derived from an EMBL/GenBank/DDBJ whole genome shotgun (WGS) entry which is preliminary data.</text>
</comment>
<gene>
    <name evidence="9 12" type="primary">hisA</name>
    <name evidence="12" type="ORF">J7561_08920</name>
</gene>
<dbReference type="InterPro" id="IPR011060">
    <property type="entry name" value="RibuloseP-bd_barrel"/>
</dbReference>
<dbReference type="HAMAP" id="MF_01014">
    <property type="entry name" value="HisA"/>
    <property type="match status" value="1"/>
</dbReference>
<comment type="pathway">
    <text evidence="3 9 11">Amino-acid biosynthesis; L-histidine biosynthesis; L-histidine from 5-phospho-alpha-D-ribose 1-diphosphate: step 4/9.</text>
</comment>
<dbReference type="EMBL" id="JAGIBU010000010">
    <property type="protein sequence ID" value="MBS7825321.1"/>
    <property type="molecule type" value="Genomic_DNA"/>
</dbReference>